<dbReference type="RefSeq" id="WP_252552364.1">
    <property type="nucleotide sequence ID" value="NZ_CP099468.1"/>
</dbReference>
<gene>
    <name evidence="2" type="ORF">NFX46_24790</name>
</gene>
<sequence>MCGPRGLHRHRRLNGLRLLLDAAWQRAVAVVGSAAWADGRRDGERRRQRGERCQQGEQSVAHDGTSAL</sequence>
<protein>
    <submittedName>
        <fullName evidence="2">Uncharacterized protein</fullName>
    </submittedName>
</protein>
<keyword evidence="3" id="KW-1185">Reference proteome</keyword>
<accession>A0ABY4ZCG8</accession>
<reference evidence="2" key="1">
    <citation type="submission" date="2022-06" db="EMBL/GenBank/DDBJ databases">
        <title>Complete genome sequence of soil microorganisms Streptomyces sp. Qhu-M197 isolated from Alpine meadows habitats on the Tibetan Plateau.</title>
        <authorList>
            <person name="Zhang B."/>
            <person name="Xiang X."/>
            <person name="Fan J."/>
        </authorList>
    </citation>
    <scope>NUCLEOTIDE SEQUENCE</scope>
    <source>
        <strain evidence="2">Qhu-M197</strain>
    </source>
</reference>
<dbReference type="EMBL" id="CP099468">
    <property type="protein sequence ID" value="USQ86635.1"/>
    <property type="molecule type" value="Genomic_DNA"/>
</dbReference>
<organism evidence="2 3">
    <name type="scientific">Streptomyces phaeoluteigriseus</name>
    <dbReference type="NCBI Taxonomy" id="114686"/>
    <lineage>
        <taxon>Bacteria</taxon>
        <taxon>Bacillati</taxon>
        <taxon>Actinomycetota</taxon>
        <taxon>Actinomycetes</taxon>
        <taxon>Kitasatosporales</taxon>
        <taxon>Streptomycetaceae</taxon>
        <taxon>Streptomyces</taxon>
        <taxon>Streptomyces aurantiacus group</taxon>
    </lineage>
</organism>
<dbReference type="Proteomes" id="UP001056374">
    <property type="component" value="Chromosome"/>
</dbReference>
<evidence type="ECO:0000313" key="3">
    <source>
        <dbReference type="Proteomes" id="UP001056374"/>
    </source>
</evidence>
<evidence type="ECO:0000256" key="1">
    <source>
        <dbReference type="SAM" id="MobiDB-lite"/>
    </source>
</evidence>
<proteinExistence type="predicted"/>
<feature type="compositionally biased region" description="Basic and acidic residues" evidence="1">
    <location>
        <begin position="39"/>
        <end position="54"/>
    </location>
</feature>
<feature type="region of interest" description="Disordered" evidence="1">
    <location>
        <begin position="39"/>
        <end position="68"/>
    </location>
</feature>
<evidence type="ECO:0000313" key="2">
    <source>
        <dbReference type="EMBL" id="USQ86635.1"/>
    </source>
</evidence>
<name>A0ABY4ZCG8_9ACTN</name>